<organism evidence="1">
    <name type="scientific">Rhizophora mucronata</name>
    <name type="common">Asiatic mangrove</name>
    <dbReference type="NCBI Taxonomy" id="61149"/>
    <lineage>
        <taxon>Eukaryota</taxon>
        <taxon>Viridiplantae</taxon>
        <taxon>Streptophyta</taxon>
        <taxon>Embryophyta</taxon>
        <taxon>Tracheophyta</taxon>
        <taxon>Spermatophyta</taxon>
        <taxon>Magnoliopsida</taxon>
        <taxon>eudicotyledons</taxon>
        <taxon>Gunneridae</taxon>
        <taxon>Pentapetalae</taxon>
        <taxon>rosids</taxon>
        <taxon>fabids</taxon>
        <taxon>Malpighiales</taxon>
        <taxon>Rhizophoraceae</taxon>
        <taxon>Rhizophora</taxon>
    </lineage>
</organism>
<dbReference type="AlphaFoldDB" id="A0A2P2QLN2"/>
<proteinExistence type="predicted"/>
<sequence length="34" mass="4087">MLFFLEPCIHDFHSVQNNCIHVFHAFIAKFPLRN</sequence>
<dbReference type="EMBL" id="GGEC01087387">
    <property type="protein sequence ID" value="MBX67871.1"/>
    <property type="molecule type" value="Transcribed_RNA"/>
</dbReference>
<accession>A0A2P2QLN2</accession>
<evidence type="ECO:0000313" key="1">
    <source>
        <dbReference type="EMBL" id="MBX67871.1"/>
    </source>
</evidence>
<protein>
    <submittedName>
        <fullName evidence="1">Uncharacterized protein</fullName>
    </submittedName>
</protein>
<name>A0A2P2QLN2_RHIMU</name>
<reference evidence="1" key="1">
    <citation type="submission" date="2018-02" db="EMBL/GenBank/DDBJ databases">
        <title>Rhizophora mucronata_Transcriptome.</title>
        <authorList>
            <person name="Meera S.P."/>
            <person name="Sreeshan A."/>
            <person name="Augustine A."/>
        </authorList>
    </citation>
    <scope>NUCLEOTIDE SEQUENCE</scope>
    <source>
        <tissue evidence="1">Leaf</tissue>
    </source>
</reference>